<feature type="compositionally biased region" description="Acidic residues" evidence="1">
    <location>
        <begin position="88"/>
        <end position="104"/>
    </location>
</feature>
<gene>
    <name evidence="2" type="ORF">ACHE_40943S</name>
</gene>
<organism evidence="2 3">
    <name type="scientific">Aspergillus chevalieri</name>
    <name type="common">Eurotium chevalieri</name>
    <dbReference type="NCBI Taxonomy" id="182096"/>
    <lineage>
        <taxon>Eukaryota</taxon>
        <taxon>Fungi</taxon>
        <taxon>Dikarya</taxon>
        <taxon>Ascomycota</taxon>
        <taxon>Pezizomycotina</taxon>
        <taxon>Eurotiomycetes</taxon>
        <taxon>Eurotiomycetidae</taxon>
        <taxon>Eurotiales</taxon>
        <taxon>Aspergillaceae</taxon>
        <taxon>Aspergillus</taxon>
        <taxon>Aspergillus subgen. Aspergillus</taxon>
    </lineage>
</organism>
<dbReference type="RefSeq" id="XP_043136901.1">
    <property type="nucleotide sequence ID" value="XM_043279199.1"/>
</dbReference>
<feature type="region of interest" description="Disordered" evidence="1">
    <location>
        <begin position="37"/>
        <end position="114"/>
    </location>
</feature>
<evidence type="ECO:0000256" key="1">
    <source>
        <dbReference type="SAM" id="MobiDB-lite"/>
    </source>
</evidence>
<dbReference type="AlphaFoldDB" id="A0A7R7VPJ9"/>
<proteinExistence type="predicted"/>
<dbReference type="GeneID" id="66982737"/>
<reference evidence="2" key="1">
    <citation type="submission" date="2021-01" db="EMBL/GenBank/DDBJ databases">
        <authorList>
            <consortium name="Aspergillus chevalieri M1 genome sequencing consortium"/>
            <person name="Kazuki M."/>
            <person name="Futagami T."/>
        </authorList>
    </citation>
    <scope>NUCLEOTIDE SEQUENCE</scope>
    <source>
        <strain evidence="2">M1</strain>
    </source>
</reference>
<dbReference type="KEGG" id="ache:ACHE_40943S"/>
<name>A0A7R7VPJ9_ASPCH</name>
<reference evidence="2" key="2">
    <citation type="submission" date="2021-02" db="EMBL/GenBank/DDBJ databases">
        <title>Aspergillus chevalieri M1 genome sequence.</title>
        <authorList>
            <person name="Kadooka C."/>
            <person name="Mori K."/>
            <person name="Futagami T."/>
        </authorList>
    </citation>
    <scope>NUCLEOTIDE SEQUENCE</scope>
    <source>
        <strain evidence="2">M1</strain>
    </source>
</reference>
<evidence type="ECO:0000313" key="3">
    <source>
        <dbReference type="Proteomes" id="UP000637239"/>
    </source>
</evidence>
<feature type="region of interest" description="Disordered" evidence="1">
    <location>
        <begin position="137"/>
        <end position="159"/>
    </location>
</feature>
<evidence type="ECO:0000313" key="2">
    <source>
        <dbReference type="EMBL" id="BCR88379.1"/>
    </source>
</evidence>
<sequence length="318" mass="35507">MHSASLAVKIVYLKPNADTFPLVSSHLLSPPSILTCAKSNMHPTNRRGRGQQTQPIMIDDDETYDISRQPRRNHPPPRQQPITNYGYYDDDDQDMEDDEDEDDTGGINFDINNDPDVLLDPDNNVPYSHLPAHELVNFGPPHHRTHAQPHAPQRPRPLSDYTYSYYAHTQSPSTQHNSKLRTRAREDRHAALCILLDRELLMLQALSHNETIPQVRRRFLSKMIAPQDNSDAGAIRAERYTIHVPGSNSSGTGQYVTVPRGVVDVCETGDEGWGNKEGQRSQPASPAASPFGKGKSRTPTRARASTPGSANRRRSGAR</sequence>
<feature type="region of interest" description="Disordered" evidence="1">
    <location>
        <begin position="267"/>
        <end position="318"/>
    </location>
</feature>
<dbReference type="Proteomes" id="UP000637239">
    <property type="component" value="Chromosome 4"/>
</dbReference>
<keyword evidence="3" id="KW-1185">Reference proteome</keyword>
<dbReference type="EMBL" id="AP024419">
    <property type="protein sequence ID" value="BCR88379.1"/>
    <property type="molecule type" value="Genomic_DNA"/>
</dbReference>
<protein>
    <submittedName>
        <fullName evidence="2">Uncharacterized protein</fullName>
    </submittedName>
</protein>
<accession>A0A7R7VPJ9</accession>